<evidence type="ECO:0000256" key="6">
    <source>
        <dbReference type="SAM" id="Phobius"/>
    </source>
</evidence>
<evidence type="ECO:0000256" key="1">
    <source>
        <dbReference type="ARBA" id="ARBA00004651"/>
    </source>
</evidence>
<keyword evidence="4 6" id="KW-1133">Transmembrane helix</keyword>
<feature type="transmembrane region" description="Helical" evidence="6">
    <location>
        <begin position="119"/>
        <end position="141"/>
    </location>
</feature>
<feature type="transmembrane region" description="Helical" evidence="6">
    <location>
        <begin position="168"/>
        <end position="186"/>
    </location>
</feature>
<dbReference type="InterPro" id="IPR001851">
    <property type="entry name" value="ABC_transp_permease"/>
</dbReference>
<feature type="transmembrane region" description="Helical" evidence="6">
    <location>
        <begin position="35"/>
        <end position="53"/>
    </location>
</feature>
<feature type="transmembrane region" description="Helical" evidence="6">
    <location>
        <begin position="290"/>
        <end position="313"/>
    </location>
</feature>
<sequence>MGASRHRQTRLLWGGYALALMLAPLLWDSSLGQSLLSQIGIAIIVCLSYNLLLGQGGLVSFGHAVYSGMGAYLAMHTLNRVSGGWPLPVSLIPLAGGLGSVLLALLLGWVSTRRAGTAFAMITFGVGELIWASALVLPGFFGGEGGLSGNRVVGGAPLELTFGPQIQLYYLIAAYTLVCTALMYALTQTPLGRLLNAVRDNPERVAFIGYNPQWVRYLVFVMSAFFAGIAGGLSALHYEMVSADVLSAHRSGLLLLFTFVGGSTLFVGPILGAVLMVLALGVLPGLTPAWLLYLGVLFVVVVMLAPGGLAALVLRAWQSAGQGGWRVLWPWRLALFVSFLIAITPVLAGVEMLYRLQQVDMLGPHLLFLGLPLDVLSPLSWLAAAAVGSLGGGLCWLSNTVLAHKGVS</sequence>
<evidence type="ECO:0000313" key="8">
    <source>
        <dbReference type="Proteomes" id="UP000190750"/>
    </source>
</evidence>
<dbReference type="STRING" id="28066.RF819_03465"/>
<gene>
    <name evidence="7" type="ORF">RF819_03465</name>
</gene>
<comment type="caution">
    <text evidence="7">The sequence shown here is derived from an EMBL/GenBank/DDBJ whole genome shotgun (WGS) entry which is preliminary data.</text>
</comment>
<organism evidence="7 8">
    <name type="scientific">Rhodoferax fermentans</name>
    <dbReference type="NCBI Taxonomy" id="28066"/>
    <lineage>
        <taxon>Bacteria</taxon>
        <taxon>Pseudomonadati</taxon>
        <taxon>Pseudomonadota</taxon>
        <taxon>Betaproteobacteria</taxon>
        <taxon>Burkholderiales</taxon>
        <taxon>Comamonadaceae</taxon>
        <taxon>Rhodoferax</taxon>
    </lineage>
</organism>
<comment type="subcellular location">
    <subcellularLocation>
        <location evidence="1">Cell membrane</location>
        <topology evidence="1">Multi-pass membrane protein</topology>
    </subcellularLocation>
</comment>
<evidence type="ECO:0000256" key="3">
    <source>
        <dbReference type="ARBA" id="ARBA00022692"/>
    </source>
</evidence>
<proteinExistence type="predicted"/>
<dbReference type="CDD" id="cd06581">
    <property type="entry name" value="TM_PBP1_LivM_like"/>
    <property type="match status" value="1"/>
</dbReference>
<dbReference type="GO" id="GO:0005886">
    <property type="term" value="C:plasma membrane"/>
    <property type="evidence" value="ECO:0007669"/>
    <property type="project" value="UniProtKB-SubCell"/>
</dbReference>
<keyword evidence="5 6" id="KW-0472">Membrane</keyword>
<dbReference type="Proteomes" id="UP000190750">
    <property type="component" value="Unassembled WGS sequence"/>
</dbReference>
<name>A0A1T1APE3_RHOFE</name>
<dbReference type="PANTHER" id="PTHR30482:SF17">
    <property type="entry name" value="ABC TRANSPORTER ATP-BINDING PROTEIN"/>
    <property type="match status" value="1"/>
</dbReference>
<feature type="transmembrane region" description="Helical" evidence="6">
    <location>
        <begin position="333"/>
        <end position="354"/>
    </location>
</feature>
<dbReference type="PANTHER" id="PTHR30482">
    <property type="entry name" value="HIGH-AFFINITY BRANCHED-CHAIN AMINO ACID TRANSPORT SYSTEM PERMEASE"/>
    <property type="match status" value="1"/>
</dbReference>
<evidence type="ECO:0000256" key="2">
    <source>
        <dbReference type="ARBA" id="ARBA00022475"/>
    </source>
</evidence>
<feature type="transmembrane region" description="Helical" evidence="6">
    <location>
        <begin position="58"/>
        <end position="75"/>
    </location>
</feature>
<evidence type="ECO:0000256" key="5">
    <source>
        <dbReference type="ARBA" id="ARBA00023136"/>
    </source>
</evidence>
<keyword evidence="3 6" id="KW-0812">Transmembrane</keyword>
<feature type="transmembrane region" description="Helical" evidence="6">
    <location>
        <begin position="12"/>
        <end position="29"/>
    </location>
</feature>
<dbReference type="EMBL" id="MTJN01000002">
    <property type="protein sequence ID" value="OOV05895.1"/>
    <property type="molecule type" value="Genomic_DNA"/>
</dbReference>
<feature type="transmembrane region" description="Helical" evidence="6">
    <location>
        <begin position="366"/>
        <end position="387"/>
    </location>
</feature>
<evidence type="ECO:0000256" key="4">
    <source>
        <dbReference type="ARBA" id="ARBA00022989"/>
    </source>
</evidence>
<reference evidence="7 8" key="1">
    <citation type="submission" date="2017-01" db="EMBL/GenBank/DDBJ databases">
        <title>Genome sequencing of Rhodoferax fermentans JCM 7819.</title>
        <authorList>
            <person name="Kim Y.J."/>
            <person name="Farh M.E.-A."/>
            <person name="Yang D.-C."/>
        </authorList>
    </citation>
    <scope>NUCLEOTIDE SEQUENCE [LARGE SCALE GENOMIC DNA]</scope>
    <source>
        <strain evidence="7 8">JCM 7819</strain>
    </source>
</reference>
<dbReference type="Pfam" id="PF02653">
    <property type="entry name" value="BPD_transp_2"/>
    <property type="match status" value="1"/>
</dbReference>
<protein>
    <submittedName>
        <fullName evidence="7">Branched-chain amino acid ABC transporter permease</fullName>
    </submittedName>
</protein>
<keyword evidence="8" id="KW-1185">Reference proteome</keyword>
<accession>A0A1T1APE3</accession>
<dbReference type="AlphaFoldDB" id="A0A1T1APE3"/>
<feature type="transmembrane region" description="Helical" evidence="6">
    <location>
        <begin position="87"/>
        <end position="107"/>
    </location>
</feature>
<evidence type="ECO:0000313" key="7">
    <source>
        <dbReference type="EMBL" id="OOV05895.1"/>
    </source>
</evidence>
<dbReference type="InterPro" id="IPR043428">
    <property type="entry name" value="LivM-like"/>
</dbReference>
<feature type="transmembrane region" description="Helical" evidence="6">
    <location>
        <begin position="253"/>
        <end position="283"/>
    </location>
</feature>
<keyword evidence="2" id="KW-1003">Cell membrane</keyword>
<feature type="transmembrane region" description="Helical" evidence="6">
    <location>
        <begin position="214"/>
        <end position="233"/>
    </location>
</feature>
<dbReference type="GO" id="GO:0015658">
    <property type="term" value="F:branched-chain amino acid transmembrane transporter activity"/>
    <property type="evidence" value="ECO:0007669"/>
    <property type="project" value="InterPro"/>
</dbReference>